<protein>
    <submittedName>
        <fullName evidence="2">N-formylglutamate amidohydrolase</fullName>
    </submittedName>
</protein>
<comment type="caution">
    <text evidence="2">The sequence shown here is derived from an EMBL/GenBank/DDBJ whole genome shotgun (WGS) entry which is preliminary data.</text>
</comment>
<evidence type="ECO:0000256" key="1">
    <source>
        <dbReference type="SAM" id="MobiDB-lite"/>
    </source>
</evidence>
<gene>
    <name evidence="2" type="ORF">ABXS05_24785</name>
</gene>
<organism evidence="2 3">
    <name type="scientific">Labrys neptuniae</name>
    <dbReference type="NCBI Taxonomy" id="376174"/>
    <lineage>
        <taxon>Bacteria</taxon>
        <taxon>Pseudomonadati</taxon>
        <taxon>Pseudomonadota</taxon>
        <taxon>Alphaproteobacteria</taxon>
        <taxon>Hyphomicrobiales</taxon>
        <taxon>Xanthobacteraceae</taxon>
        <taxon>Labrys</taxon>
    </lineage>
</organism>
<sequence>MLESLAERAAGGTSEGETQPEIAILDNGRGRGAYVLVCEHASNFVPARYGKLGLSDADLQRHIAWDPGALGVARAMARELDAPLVSCAVSRLVIDCNRDPSVFDAIALKSEDTIIPGNVDLSEVERARRVHEVYEPFHAGVAAAVVAKRLDGPAAVIGIHSFTPVYNGTQRPWHVGILFDRDESLSGPMITALREDPDLVVGVNEPYSPGDRVYHTLDRHGQSQGLPSVMIEIRNDLLATPKQQEEWGMKLATILKQIGLPGDDSPK</sequence>
<dbReference type="InterPro" id="IPR011227">
    <property type="entry name" value="UCP029730"/>
</dbReference>
<dbReference type="RefSeq" id="WP_367625723.1">
    <property type="nucleotide sequence ID" value="NZ_JBFNQD010000010.1"/>
</dbReference>
<feature type="region of interest" description="Disordered" evidence="1">
    <location>
        <begin position="1"/>
        <end position="22"/>
    </location>
</feature>
<evidence type="ECO:0000313" key="3">
    <source>
        <dbReference type="Proteomes" id="UP001555786"/>
    </source>
</evidence>
<dbReference type="EMBL" id="JBFNQD010000010">
    <property type="protein sequence ID" value="MEW9308790.1"/>
    <property type="molecule type" value="Genomic_DNA"/>
</dbReference>
<dbReference type="InterPro" id="IPR007709">
    <property type="entry name" value="N-FG_amidohydro"/>
</dbReference>
<accession>A0ABV3PT04</accession>
<keyword evidence="3" id="KW-1185">Reference proteome</keyword>
<dbReference type="SUPFAM" id="SSF53187">
    <property type="entry name" value="Zn-dependent exopeptidases"/>
    <property type="match status" value="1"/>
</dbReference>
<name>A0ABV3PT04_9HYPH</name>
<evidence type="ECO:0000313" key="2">
    <source>
        <dbReference type="EMBL" id="MEW9308790.1"/>
    </source>
</evidence>
<dbReference type="Proteomes" id="UP001555786">
    <property type="component" value="Unassembled WGS sequence"/>
</dbReference>
<dbReference type="PIRSF" id="PIRSF029730">
    <property type="entry name" value="UCP029730"/>
    <property type="match status" value="1"/>
</dbReference>
<dbReference type="Pfam" id="PF05013">
    <property type="entry name" value="FGase"/>
    <property type="match status" value="1"/>
</dbReference>
<proteinExistence type="predicted"/>
<dbReference type="Gene3D" id="3.40.630.40">
    <property type="entry name" value="Zn-dependent exopeptidases"/>
    <property type="match status" value="1"/>
</dbReference>
<reference evidence="2 3" key="1">
    <citation type="submission" date="2024-07" db="EMBL/GenBank/DDBJ databases">
        <title>Description of Labrys sedimenti sp. nov., isolated from a diclofenac-degrading enrichment culture.</title>
        <authorList>
            <person name="Tancsics A."/>
            <person name="Csepanyi A."/>
        </authorList>
    </citation>
    <scope>NUCLEOTIDE SEQUENCE [LARGE SCALE GENOMIC DNA]</scope>
    <source>
        <strain evidence="2 3">LMG 23578</strain>
    </source>
</reference>